<dbReference type="EMBL" id="SRYO01000008">
    <property type="protein sequence ID" value="TGY35037.1"/>
    <property type="molecule type" value="Genomic_DNA"/>
</dbReference>
<sequence>MSDSFEITNGPGRIRVEGLRTTQRQLAAAGASADDLKDLMQSIGAIVVGAANPPSRSGQLASTIRAGRGKTKAVVRAGGAKAPYAGVIHYGWPARGIPARPFLTDALQANRSRIFEQLDRGIADLLKQHDLT</sequence>
<proteinExistence type="predicted"/>
<comment type="caution">
    <text evidence="1">The sequence shown here is derived from an EMBL/GenBank/DDBJ whole genome shotgun (WGS) entry which is preliminary data.</text>
</comment>
<accession>A0A4S2D0S2</accession>
<name>A0A4S2D0S2_9MICO</name>
<reference evidence="1 2" key="1">
    <citation type="submission" date="2019-04" db="EMBL/GenBank/DDBJ databases">
        <title>Microbes associate with the intestines of laboratory mice.</title>
        <authorList>
            <person name="Navarre W."/>
            <person name="Wong E."/>
            <person name="Huang K."/>
            <person name="Tropini C."/>
            <person name="Ng K."/>
            <person name="Yu B."/>
        </authorList>
    </citation>
    <scope>NUCLEOTIDE SEQUENCE [LARGE SCALE GENOMIC DNA]</scope>
    <source>
        <strain evidence="1 2">NM46_B2-13</strain>
    </source>
</reference>
<dbReference type="AlphaFoldDB" id="A0A4S2D0S2"/>
<evidence type="ECO:0000313" key="2">
    <source>
        <dbReference type="Proteomes" id="UP000309893"/>
    </source>
</evidence>
<dbReference type="OrthoDB" id="3237109at2"/>
<gene>
    <name evidence="1" type="ORF">E5344_12185</name>
</gene>
<organism evidence="1 2">
    <name type="scientific">Microbacterium laevaniformans</name>
    <dbReference type="NCBI Taxonomy" id="36807"/>
    <lineage>
        <taxon>Bacteria</taxon>
        <taxon>Bacillati</taxon>
        <taxon>Actinomycetota</taxon>
        <taxon>Actinomycetes</taxon>
        <taxon>Micrococcales</taxon>
        <taxon>Microbacteriaceae</taxon>
        <taxon>Microbacterium</taxon>
    </lineage>
</organism>
<dbReference type="RefSeq" id="WP_135949793.1">
    <property type="nucleotide sequence ID" value="NZ_SRYO01000008.1"/>
</dbReference>
<protein>
    <submittedName>
        <fullName evidence="1">HK97 gp10 family phage protein</fullName>
    </submittedName>
</protein>
<dbReference type="Proteomes" id="UP000309893">
    <property type="component" value="Unassembled WGS sequence"/>
</dbReference>
<evidence type="ECO:0000313" key="1">
    <source>
        <dbReference type="EMBL" id="TGY35037.1"/>
    </source>
</evidence>